<proteinExistence type="predicted"/>
<dbReference type="Pfam" id="PF00188">
    <property type="entry name" value="CAP"/>
    <property type="match status" value="1"/>
</dbReference>
<comment type="caution">
    <text evidence="4">The sequence shown here is derived from an EMBL/GenBank/DDBJ whole genome shotgun (WGS) entry which is preliminary data.</text>
</comment>
<evidence type="ECO:0000256" key="1">
    <source>
        <dbReference type="SAM" id="MobiDB-lite"/>
    </source>
</evidence>
<dbReference type="EMBL" id="LODT01000028">
    <property type="protein sequence ID" value="KYQ93192.1"/>
    <property type="molecule type" value="Genomic_DNA"/>
</dbReference>
<feature type="domain" description="SCP" evidence="3">
    <location>
        <begin position="28"/>
        <end position="143"/>
    </location>
</feature>
<feature type="compositionally biased region" description="Low complexity" evidence="1">
    <location>
        <begin position="191"/>
        <end position="202"/>
    </location>
</feature>
<feature type="compositionally biased region" description="Low complexity" evidence="1">
    <location>
        <begin position="161"/>
        <end position="181"/>
    </location>
</feature>
<dbReference type="PANTHER" id="PTHR31157">
    <property type="entry name" value="SCP DOMAIN-CONTAINING PROTEIN"/>
    <property type="match status" value="1"/>
</dbReference>
<dbReference type="InterPro" id="IPR014044">
    <property type="entry name" value="CAP_dom"/>
</dbReference>
<feature type="chain" id="PRO_5007593369" description="SCP domain-containing protein" evidence="2">
    <location>
        <begin position="20"/>
        <end position="320"/>
    </location>
</feature>
<dbReference type="Proteomes" id="UP000076078">
    <property type="component" value="Unassembled WGS sequence"/>
</dbReference>
<evidence type="ECO:0000313" key="4">
    <source>
        <dbReference type="EMBL" id="KYQ93192.1"/>
    </source>
</evidence>
<name>A0A151ZGU2_TIELA</name>
<evidence type="ECO:0000313" key="5">
    <source>
        <dbReference type="Proteomes" id="UP000076078"/>
    </source>
</evidence>
<organism evidence="4 5">
    <name type="scientific">Tieghemostelium lacteum</name>
    <name type="common">Slime mold</name>
    <name type="synonym">Dictyostelium lacteum</name>
    <dbReference type="NCBI Taxonomy" id="361077"/>
    <lineage>
        <taxon>Eukaryota</taxon>
        <taxon>Amoebozoa</taxon>
        <taxon>Evosea</taxon>
        <taxon>Eumycetozoa</taxon>
        <taxon>Dictyostelia</taxon>
        <taxon>Dictyosteliales</taxon>
        <taxon>Raperosteliaceae</taxon>
        <taxon>Tieghemostelium</taxon>
    </lineage>
</organism>
<feature type="compositionally biased region" description="Basic residues" evidence="1">
    <location>
        <begin position="239"/>
        <end position="264"/>
    </location>
</feature>
<reference evidence="4 5" key="1">
    <citation type="submission" date="2015-12" db="EMBL/GenBank/DDBJ databases">
        <title>Dictyostelia acquired genes for synthesis and detection of signals that induce cell-type specialization by lateral gene transfer from prokaryotes.</title>
        <authorList>
            <person name="Gloeckner G."/>
            <person name="Schaap P."/>
        </authorList>
    </citation>
    <scope>NUCLEOTIDE SEQUENCE [LARGE SCALE GENOMIC DNA]</scope>
    <source>
        <strain evidence="4 5">TK</strain>
    </source>
</reference>
<dbReference type="AlphaFoldDB" id="A0A151ZGU2"/>
<protein>
    <recommendedName>
        <fullName evidence="3">SCP domain-containing protein</fullName>
    </recommendedName>
</protein>
<accession>A0A151ZGU2</accession>
<dbReference type="SUPFAM" id="SSF55797">
    <property type="entry name" value="PR-1-like"/>
    <property type="match status" value="1"/>
</dbReference>
<dbReference type="OrthoDB" id="19802at2759"/>
<dbReference type="InParanoid" id="A0A151ZGU2"/>
<feature type="signal peptide" evidence="2">
    <location>
        <begin position="1"/>
        <end position="19"/>
    </location>
</feature>
<keyword evidence="2" id="KW-0732">Signal</keyword>
<evidence type="ECO:0000259" key="3">
    <source>
        <dbReference type="Pfam" id="PF00188"/>
    </source>
</evidence>
<dbReference type="PANTHER" id="PTHR31157:SF1">
    <property type="entry name" value="SCP DOMAIN-CONTAINING PROTEIN"/>
    <property type="match status" value="1"/>
</dbReference>
<dbReference type="Gene3D" id="3.40.33.10">
    <property type="entry name" value="CAP"/>
    <property type="match status" value="1"/>
</dbReference>
<keyword evidence="5" id="KW-1185">Reference proteome</keyword>
<feature type="compositionally biased region" description="Acidic residues" evidence="1">
    <location>
        <begin position="224"/>
        <end position="234"/>
    </location>
</feature>
<sequence>MNIRIVILCLLVLVVGGNCVTFIEQYHLEKINAFRNENGLSNLTWSRCLRDSAQAQSDYQAETNTMTHESPIGGIFDRMEQFKQIEMTNAAENVAWNFQTDDAVIAAWINSPGHRANILGTSYTQFGVAISLNVGNAYWTQHFSNGRCDLPTEEPTPTPTPTETSTPNPTPTSTPSSTPSYTPTPTPTPTPTQTSTPTPTNTDPDQCTDSDDYADSDNQQQPPECEEYEFEDDTDQIKAKKPTKKPKCKKPKPTKQPKKPKCKKPKDNTHDTQDTSGTTGIILHPTDPVDYEISPASSNLQSLSKVLLSTITLIFIYLIM</sequence>
<evidence type="ECO:0000256" key="2">
    <source>
        <dbReference type="SAM" id="SignalP"/>
    </source>
</evidence>
<dbReference type="InterPro" id="IPR035940">
    <property type="entry name" value="CAP_sf"/>
</dbReference>
<feature type="region of interest" description="Disordered" evidence="1">
    <location>
        <begin position="145"/>
        <end position="286"/>
    </location>
</feature>
<dbReference type="CDD" id="cd05379">
    <property type="entry name" value="CAP_bacterial"/>
    <property type="match status" value="1"/>
</dbReference>
<feature type="compositionally biased region" description="Acidic residues" evidence="1">
    <location>
        <begin position="206"/>
        <end position="215"/>
    </location>
</feature>
<gene>
    <name evidence="4" type="ORF">DLAC_05830</name>
</gene>